<dbReference type="EMBL" id="KV429134">
    <property type="protein sequence ID" value="KZT64276.1"/>
    <property type="molecule type" value="Genomic_DNA"/>
</dbReference>
<evidence type="ECO:0000256" key="1">
    <source>
        <dbReference type="ARBA" id="ARBA00022723"/>
    </source>
</evidence>
<dbReference type="SUPFAM" id="SSF90229">
    <property type="entry name" value="CCCH zinc finger"/>
    <property type="match status" value="1"/>
</dbReference>
<feature type="zinc finger region" description="C3H1-type" evidence="4">
    <location>
        <begin position="289"/>
        <end position="316"/>
    </location>
</feature>
<dbReference type="OrthoDB" id="411372at2759"/>
<proteinExistence type="predicted"/>
<dbReference type="Gene3D" id="3.30.1370.210">
    <property type="match status" value="1"/>
</dbReference>
<feature type="domain" description="C3H1-type" evidence="6">
    <location>
        <begin position="181"/>
        <end position="209"/>
    </location>
</feature>
<organism evidence="7 8">
    <name type="scientific">Daedalea quercina L-15889</name>
    <dbReference type="NCBI Taxonomy" id="1314783"/>
    <lineage>
        <taxon>Eukaryota</taxon>
        <taxon>Fungi</taxon>
        <taxon>Dikarya</taxon>
        <taxon>Basidiomycota</taxon>
        <taxon>Agaricomycotina</taxon>
        <taxon>Agaricomycetes</taxon>
        <taxon>Polyporales</taxon>
        <taxon>Fomitopsis</taxon>
    </lineage>
</organism>
<feature type="region of interest" description="Disordered" evidence="5">
    <location>
        <begin position="374"/>
        <end position="400"/>
    </location>
</feature>
<dbReference type="SMART" id="SM00356">
    <property type="entry name" value="ZnF_C3H1"/>
    <property type="match status" value="2"/>
</dbReference>
<evidence type="ECO:0000256" key="4">
    <source>
        <dbReference type="PROSITE-ProRule" id="PRU00723"/>
    </source>
</evidence>
<dbReference type="STRING" id="1314783.A0A165LDK1"/>
<gene>
    <name evidence="7" type="ORF">DAEQUDRAFT_769839</name>
</gene>
<evidence type="ECO:0000313" key="8">
    <source>
        <dbReference type="Proteomes" id="UP000076727"/>
    </source>
</evidence>
<dbReference type="Gene3D" id="4.10.1000.10">
    <property type="entry name" value="Zinc finger, CCCH-type"/>
    <property type="match status" value="1"/>
</dbReference>
<evidence type="ECO:0000313" key="7">
    <source>
        <dbReference type="EMBL" id="KZT64276.1"/>
    </source>
</evidence>
<dbReference type="InterPro" id="IPR036855">
    <property type="entry name" value="Znf_CCCH_sf"/>
</dbReference>
<feature type="compositionally biased region" description="Basic and acidic residues" evidence="5">
    <location>
        <begin position="237"/>
        <end position="247"/>
    </location>
</feature>
<accession>A0A165LDK1</accession>
<dbReference type="Proteomes" id="UP000076727">
    <property type="component" value="Unassembled WGS sequence"/>
</dbReference>
<feature type="domain" description="C3H1-type" evidence="6">
    <location>
        <begin position="289"/>
        <end position="316"/>
    </location>
</feature>
<dbReference type="Pfam" id="PF00642">
    <property type="entry name" value="zf-CCCH"/>
    <property type="match status" value="1"/>
</dbReference>
<reference evidence="7 8" key="1">
    <citation type="journal article" date="2016" name="Mol. Biol. Evol.">
        <title>Comparative Genomics of Early-Diverging Mushroom-Forming Fungi Provides Insights into the Origins of Lignocellulose Decay Capabilities.</title>
        <authorList>
            <person name="Nagy L.G."/>
            <person name="Riley R."/>
            <person name="Tritt A."/>
            <person name="Adam C."/>
            <person name="Daum C."/>
            <person name="Floudas D."/>
            <person name="Sun H."/>
            <person name="Yadav J.S."/>
            <person name="Pangilinan J."/>
            <person name="Larsson K.H."/>
            <person name="Matsuura K."/>
            <person name="Barry K."/>
            <person name="Labutti K."/>
            <person name="Kuo R."/>
            <person name="Ohm R.A."/>
            <person name="Bhattacharya S.S."/>
            <person name="Shirouzu T."/>
            <person name="Yoshinaga Y."/>
            <person name="Martin F.M."/>
            <person name="Grigoriev I.V."/>
            <person name="Hibbett D.S."/>
        </authorList>
    </citation>
    <scope>NUCLEOTIDE SEQUENCE [LARGE SCALE GENOMIC DNA]</scope>
    <source>
        <strain evidence="7 8">L-15889</strain>
    </source>
</reference>
<evidence type="ECO:0000256" key="2">
    <source>
        <dbReference type="ARBA" id="ARBA00022771"/>
    </source>
</evidence>
<name>A0A165LDK1_9APHY</name>
<dbReference type="InterPro" id="IPR000571">
    <property type="entry name" value="Znf_CCCH"/>
</dbReference>
<keyword evidence="1 4" id="KW-0479">Metal-binding</keyword>
<evidence type="ECO:0000256" key="3">
    <source>
        <dbReference type="ARBA" id="ARBA00022833"/>
    </source>
</evidence>
<protein>
    <recommendedName>
        <fullName evidence="6">C3H1-type domain-containing protein</fullName>
    </recommendedName>
</protein>
<keyword evidence="2 4" id="KW-0863">Zinc-finger</keyword>
<sequence>MLRNPLPSFAEGQTVFSASHRGIRSGREFGRSVSPHSRLGCPGIEVPLDSPPPLHSEFLVWNPKTRGLEPEPPQPPVSPHFVGRSRFPSEVSTISTTSTESSGFWGDASDREDEVEDVIFPPVPPPTPFAIKGDATENEPVEEHPPLPASTTIEYIDRPAAFSRFSSAEYSSLWRRSKDNLYKTKPCKFYYKDKSCIKGDKCNFIHDEWDHAYQVPRPRVERRAGPPSAPVTTPGRRLADGGAREPHPTTPRPTELCILPQKPDNVQKPRSPNFYPITWRVIGGGVMMGGKREICQDFMAGHCHEGTDCKLAHPGDDEADSSLNTLPSYISPLSPVLEEPAYTTFNDLSTLVLHQASTQPSVLSTPVLSAPAIAARASPHQTEERRRRGRRARKPLTIFPPPLSEQPELVGYSAHRVLDGSTLIEYEASPPLAAEIPSLSPDYLDTTVSVARSLVRPLSTPPSLNLPRPQVAKLFAAEMP</sequence>
<dbReference type="AlphaFoldDB" id="A0A165LDK1"/>
<feature type="region of interest" description="Disordered" evidence="5">
    <location>
        <begin position="220"/>
        <end position="255"/>
    </location>
</feature>
<evidence type="ECO:0000259" key="6">
    <source>
        <dbReference type="PROSITE" id="PS50103"/>
    </source>
</evidence>
<feature type="zinc finger region" description="C3H1-type" evidence="4">
    <location>
        <begin position="181"/>
        <end position="209"/>
    </location>
</feature>
<evidence type="ECO:0000256" key="5">
    <source>
        <dbReference type="SAM" id="MobiDB-lite"/>
    </source>
</evidence>
<dbReference type="GO" id="GO:0008270">
    <property type="term" value="F:zinc ion binding"/>
    <property type="evidence" value="ECO:0007669"/>
    <property type="project" value="UniProtKB-KW"/>
</dbReference>
<dbReference type="PROSITE" id="PS50103">
    <property type="entry name" value="ZF_C3H1"/>
    <property type="match status" value="2"/>
</dbReference>
<keyword evidence="8" id="KW-1185">Reference proteome</keyword>
<keyword evidence="3 4" id="KW-0862">Zinc</keyword>